<dbReference type="AlphaFoldDB" id="A0A0F9KBY4"/>
<evidence type="ECO:0000256" key="1">
    <source>
        <dbReference type="SAM" id="Phobius"/>
    </source>
</evidence>
<proteinExistence type="predicted"/>
<keyword evidence="1" id="KW-0812">Transmembrane</keyword>
<organism evidence="2">
    <name type="scientific">marine sediment metagenome</name>
    <dbReference type="NCBI Taxonomy" id="412755"/>
    <lineage>
        <taxon>unclassified sequences</taxon>
        <taxon>metagenomes</taxon>
        <taxon>ecological metagenomes</taxon>
    </lineage>
</organism>
<feature type="transmembrane region" description="Helical" evidence="1">
    <location>
        <begin position="6"/>
        <end position="27"/>
    </location>
</feature>
<reference evidence="2" key="1">
    <citation type="journal article" date="2015" name="Nature">
        <title>Complex archaea that bridge the gap between prokaryotes and eukaryotes.</title>
        <authorList>
            <person name="Spang A."/>
            <person name="Saw J.H."/>
            <person name="Jorgensen S.L."/>
            <person name="Zaremba-Niedzwiedzka K."/>
            <person name="Martijn J."/>
            <person name="Lind A.E."/>
            <person name="van Eijk R."/>
            <person name="Schleper C."/>
            <person name="Guy L."/>
            <person name="Ettema T.J."/>
        </authorList>
    </citation>
    <scope>NUCLEOTIDE SEQUENCE</scope>
</reference>
<dbReference type="EMBL" id="LAZR01008332">
    <property type="protein sequence ID" value="KKM79453.1"/>
    <property type="molecule type" value="Genomic_DNA"/>
</dbReference>
<name>A0A0F9KBY4_9ZZZZ</name>
<evidence type="ECO:0000313" key="2">
    <source>
        <dbReference type="EMBL" id="KKM79453.1"/>
    </source>
</evidence>
<keyword evidence="1" id="KW-1133">Transmembrane helix</keyword>
<sequence length="108" mass="11365">MNERSIASASLVLAGMILMGMGAYFAFLRPSLLPEDPRFMGTTLAEIETAMPGLLAWLPHVFRVLGGFMFTTGLLTAYVAVTVFKAGQSAAAAVIAVAGLTSIGWMAH</sequence>
<feature type="transmembrane region" description="Helical" evidence="1">
    <location>
        <begin position="64"/>
        <end position="83"/>
    </location>
</feature>
<feature type="transmembrane region" description="Helical" evidence="1">
    <location>
        <begin position="90"/>
        <end position="107"/>
    </location>
</feature>
<comment type="caution">
    <text evidence="2">The sequence shown here is derived from an EMBL/GenBank/DDBJ whole genome shotgun (WGS) entry which is preliminary data.</text>
</comment>
<accession>A0A0F9KBY4</accession>
<protein>
    <submittedName>
        <fullName evidence="2">Uncharacterized protein</fullName>
    </submittedName>
</protein>
<keyword evidence="1" id="KW-0472">Membrane</keyword>
<gene>
    <name evidence="2" type="ORF">LCGC14_1349720</name>
</gene>